<feature type="domain" description="Imelysin-like" evidence="5">
    <location>
        <begin position="150"/>
        <end position="404"/>
    </location>
</feature>
<dbReference type="PANTHER" id="PTHR39192:SF1">
    <property type="entry name" value="IRON UPTAKE SYSTEM COMPONENT EFEO"/>
    <property type="match status" value="1"/>
</dbReference>
<organism evidence="7 8">
    <name type="scientific">Rothia koreensis</name>
    <dbReference type="NCBI Taxonomy" id="592378"/>
    <lineage>
        <taxon>Bacteria</taxon>
        <taxon>Bacillati</taxon>
        <taxon>Actinomycetota</taxon>
        <taxon>Actinomycetes</taxon>
        <taxon>Micrococcales</taxon>
        <taxon>Micrococcaceae</taxon>
        <taxon>Rothia</taxon>
    </lineage>
</organism>
<comment type="caution">
    <text evidence="7">The sequence shown here is derived from an EMBL/GenBank/DDBJ whole genome shotgun (WGS) entry which is preliminary data.</text>
</comment>
<dbReference type="RefSeq" id="WP_129316135.1">
    <property type="nucleotide sequence ID" value="NZ_NOIQ01000018.1"/>
</dbReference>
<feature type="chain" id="PRO_5039377662" evidence="4">
    <location>
        <begin position="24"/>
        <end position="438"/>
    </location>
</feature>
<gene>
    <name evidence="7" type="ORF">GMA10_09240</name>
</gene>
<keyword evidence="8" id="KW-1185">Reference proteome</keyword>
<dbReference type="CDD" id="cd14656">
    <property type="entry name" value="Imelysin-like_EfeO"/>
    <property type="match status" value="1"/>
</dbReference>
<accession>A0A7K1LJN8</accession>
<dbReference type="InterPro" id="IPR028096">
    <property type="entry name" value="EfeO_Cupredoxin"/>
</dbReference>
<keyword evidence="3 4" id="KW-0732">Signal</keyword>
<feature type="signal peptide" evidence="4">
    <location>
        <begin position="1"/>
        <end position="23"/>
    </location>
</feature>
<dbReference type="Gene3D" id="1.20.1420.20">
    <property type="entry name" value="M75 peptidase, HXXE motif"/>
    <property type="match status" value="1"/>
</dbReference>
<dbReference type="InterPro" id="IPR034981">
    <property type="entry name" value="Imelysin-like_EfeO/Algp7"/>
</dbReference>
<dbReference type="OrthoDB" id="7348379at2"/>
<evidence type="ECO:0000313" key="7">
    <source>
        <dbReference type="EMBL" id="MUN55389.1"/>
    </source>
</evidence>
<evidence type="ECO:0000256" key="4">
    <source>
        <dbReference type="SAM" id="SignalP"/>
    </source>
</evidence>
<dbReference type="NCBIfam" id="NF041757">
    <property type="entry name" value="EfeO"/>
    <property type="match status" value="1"/>
</dbReference>
<dbReference type="InterPro" id="IPR008972">
    <property type="entry name" value="Cupredoxin"/>
</dbReference>
<dbReference type="Pfam" id="PF09375">
    <property type="entry name" value="Peptidase_M75"/>
    <property type="match status" value="1"/>
</dbReference>
<evidence type="ECO:0000259" key="6">
    <source>
        <dbReference type="Pfam" id="PF13473"/>
    </source>
</evidence>
<evidence type="ECO:0000256" key="2">
    <source>
        <dbReference type="ARBA" id="ARBA00005989"/>
    </source>
</evidence>
<protein>
    <submittedName>
        <fullName evidence="7">PbrT family lead (Pb2+) uptake porter</fullName>
    </submittedName>
</protein>
<dbReference type="Pfam" id="PF13473">
    <property type="entry name" value="Cupredoxin_1"/>
    <property type="match status" value="1"/>
</dbReference>
<dbReference type="Proteomes" id="UP000462152">
    <property type="component" value="Unassembled WGS sequence"/>
</dbReference>
<dbReference type="InterPro" id="IPR050894">
    <property type="entry name" value="EfeM/EfeO_iron_uptake"/>
</dbReference>
<dbReference type="AlphaFoldDB" id="A0A7K1LJN8"/>
<reference evidence="7 8" key="1">
    <citation type="submission" date="2019-12" db="EMBL/GenBank/DDBJ databases">
        <authorList>
            <person name="Li J."/>
            <person name="Shi Y."/>
            <person name="Xu G."/>
            <person name="Xiao D."/>
            <person name="Ran X."/>
        </authorList>
    </citation>
    <scope>NUCLEOTIDE SEQUENCE [LARGE SCALE GENOMIC DNA]</scope>
    <source>
        <strain evidence="7 8">JCM 15915</strain>
    </source>
</reference>
<evidence type="ECO:0000256" key="3">
    <source>
        <dbReference type="ARBA" id="ARBA00022729"/>
    </source>
</evidence>
<comment type="subcellular location">
    <subcellularLocation>
        <location evidence="1">Periplasm</location>
    </subcellularLocation>
</comment>
<feature type="domain" description="EfeO-type cupredoxin-like" evidence="6">
    <location>
        <begin position="32"/>
        <end position="119"/>
    </location>
</feature>
<evidence type="ECO:0000256" key="1">
    <source>
        <dbReference type="ARBA" id="ARBA00004418"/>
    </source>
</evidence>
<comment type="similarity">
    <text evidence="2">Belongs to the EfeM/EfeO family.</text>
</comment>
<evidence type="ECO:0000259" key="5">
    <source>
        <dbReference type="Pfam" id="PF09375"/>
    </source>
</evidence>
<evidence type="ECO:0000313" key="8">
    <source>
        <dbReference type="Proteomes" id="UP000462152"/>
    </source>
</evidence>
<dbReference type="EMBL" id="WOGT01000005">
    <property type="protein sequence ID" value="MUN55389.1"/>
    <property type="molecule type" value="Genomic_DNA"/>
</dbReference>
<dbReference type="GO" id="GO:0042597">
    <property type="term" value="C:periplasmic space"/>
    <property type="evidence" value="ECO:0007669"/>
    <property type="project" value="UniProtKB-SubCell"/>
</dbReference>
<dbReference type="InterPro" id="IPR053377">
    <property type="entry name" value="Iron_uptake_EfeM/EfeO"/>
</dbReference>
<dbReference type="PANTHER" id="PTHR39192">
    <property type="entry name" value="IRON UPTAKE SYSTEM COMPONENT EFEO"/>
    <property type="match status" value="1"/>
</dbReference>
<dbReference type="InterPro" id="IPR018976">
    <property type="entry name" value="Imelysin-like"/>
</dbReference>
<dbReference type="InterPro" id="IPR038352">
    <property type="entry name" value="Imelysin_sf"/>
</dbReference>
<dbReference type="PROSITE" id="PS51257">
    <property type="entry name" value="PROKAR_LIPOPROTEIN"/>
    <property type="match status" value="1"/>
</dbReference>
<name>A0A7K1LJN8_9MICC</name>
<dbReference type="Gene3D" id="2.60.40.420">
    <property type="entry name" value="Cupredoxins - blue copper proteins"/>
    <property type="match status" value="1"/>
</dbReference>
<sequence>MKNTKYLLVPATFALTLSLASCADNPQASSGASASAGDTHKVTVDITDDTCTTNPSQIPSGKVEFSISNKGTKPNEFEILTENKLQIASEKENIGPGTTAELTTALKQGTYYTACKPNMVGNFVGLSELEVSQGDDVDVSEDTKAAEDRAIAGYTSYVKDQTGQLLTATQEFAQAYTSGEVEKAKTLYPLARQHYERIEPTAEAFGIEEAGDLDAALDARVQDLSTDAHKEPTDPEVLKGWTGWHRIEADLFGNDDSPFHFASDEERQQAADDLTENTQKLYDLVYGQIKGVDGDFELKLADVATGASSLLEEVAKSKIVGEEETFSHTDMYDFRANVEGAEVAYGNVADLVRKKDPALAESIESNIETVKALIEEQVSGRTDDGTETFRDYSLVAAVQKDAGEAPDASAYTETQRKFSDAVNALSEPLSKIAGTVLH</sequence>
<proteinExistence type="inferred from homology"/>